<feature type="non-terminal residue" evidence="1">
    <location>
        <position position="1"/>
    </location>
</feature>
<evidence type="ECO:0000313" key="1">
    <source>
        <dbReference type="EMBL" id="KAH7906786.1"/>
    </source>
</evidence>
<dbReference type="Proteomes" id="UP000790377">
    <property type="component" value="Unassembled WGS sequence"/>
</dbReference>
<name>A0ACB8A077_9AGAM</name>
<evidence type="ECO:0000313" key="2">
    <source>
        <dbReference type="Proteomes" id="UP000790377"/>
    </source>
</evidence>
<feature type="non-terminal residue" evidence="1">
    <location>
        <position position="106"/>
    </location>
</feature>
<keyword evidence="2" id="KW-1185">Reference proteome</keyword>
<dbReference type="EMBL" id="MU267976">
    <property type="protein sequence ID" value="KAH7906786.1"/>
    <property type="molecule type" value="Genomic_DNA"/>
</dbReference>
<gene>
    <name evidence="1" type="ORF">BJ138DRAFT_964215</name>
</gene>
<accession>A0ACB8A077</accession>
<proteinExistence type="predicted"/>
<organism evidence="1 2">
    <name type="scientific">Hygrophoropsis aurantiaca</name>
    <dbReference type="NCBI Taxonomy" id="72124"/>
    <lineage>
        <taxon>Eukaryota</taxon>
        <taxon>Fungi</taxon>
        <taxon>Dikarya</taxon>
        <taxon>Basidiomycota</taxon>
        <taxon>Agaricomycotina</taxon>
        <taxon>Agaricomycetes</taxon>
        <taxon>Agaricomycetidae</taxon>
        <taxon>Boletales</taxon>
        <taxon>Coniophorineae</taxon>
        <taxon>Hygrophoropsidaceae</taxon>
        <taxon>Hygrophoropsis</taxon>
    </lineage>
</organism>
<sequence>LEPPKTYAFTPQELAQFNGSGPNTPIYVAIKVGVVFDVTKQADFRPSGRLAIYSGRDGSYGLAKLSAKADDVISDWLGLSDKEQKILDDWFEVFRYEHSLYNVLVK</sequence>
<protein>
    <submittedName>
        <fullName evidence="1">Cytochrome b5-like heme/steroid binding domain-containing protein</fullName>
    </submittedName>
</protein>
<comment type="caution">
    <text evidence="1">The sequence shown here is derived from an EMBL/GenBank/DDBJ whole genome shotgun (WGS) entry which is preliminary data.</text>
</comment>
<reference evidence="1" key="1">
    <citation type="journal article" date="2021" name="New Phytol.">
        <title>Evolutionary innovations through gain and loss of genes in the ectomycorrhizal Boletales.</title>
        <authorList>
            <person name="Wu G."/>
            <person name="Miyauchi S."/>
            <person name="Morin E."/>
            <person name="Kuo A."/>
            <person name="Drula E."/>
            <person name="Varga T."/>
            <person name="Kohler A."/>
            <person name="Feng B."/>
            <person name="Cao Y."/>
            <person name="Lipzen A."/>
            <person name="Daum C."/>
            <person name="Hundley H."/>
            <person name="Pangilinan J."/>
            <person name="Johnson J."/>
            <person name="Barry K."/>
            <person name="LaButti K."/>
            <person name="Ng V."/>
            <person name="Ahrendt S."/>
            <person name="Min B."/>
            <person name="Choi I.G."/>
            <person name="Park H."/>
            <person name="Plett J.M."/>
            <person name="Magnuson J."/>
            <person name="Spatafora J.W."/>
            <person name="Nagy L.G."/>
            <person name="Henrissat B."/>
            <person name="Grigoriev I.V."/>
            <person name="Yang Z.L."/>
            <person name="Xu J."/>
            <person name="Martin F.M."/>
        </authorList>
    </citation>
    <scope>NUCLEOTIDE SEQUENCE</scope>
    <source>
        <strain evidence="1">ATCC 28755</strain>
    </source>
</reference>